<keyword evidence="3" id="KW-0503">Monooxygenase</keyword>
<dbReference type="Pfam" id="PF03992">
    <property type="entry name" value="ABM"/>
    <property type="match status" value="1"/>
</dbReference>
<evidence type="ECO:0000313" key="4">
    <source>
        <dbReference type="Proteomes" id="UP000325563"/>
    </source>
</evidence>
<sequence>MSIIDTSEQTVPADSGEVNLLIARQVEAGHEEAFEAWAHGILETAATFPGHLGYGLFRPATDGGPWFLVHRFRDHEAFQRWQDSAERAQWFSNCLGHHHTEIARRELHGMETWFAKPGTTRPAPPRWKMAISSGLAIFPISLVGNAVLGPYLVNLHFVVRTAAFAVVFSTLMTYLAMPAVSRLLRPWLTKGGQG</sequence>
<evidence type="ECO:0000313" key="3">
    <source>
        <dbReference type="EMBL" id="QEV46658.1"/>
    </source>
</evidence>
<dbReference type="InterPro" id="IPR011008">
    <property type="entry name" value="Dimeric_a/b-barrel"/>
</dbReference>
<gene>
    <name evidence="3" type="ORF">CP980_17480</name>
</gene>
<dbReference type="InterPro" id="IPR007138">
    <property type="entry name" value="ABM_dom"/>
</dbReference>
<evidence type="ECO:0000259" key="2">
    <source>
        <dbReference type="PROSITE" id="PS51725"/>
    </source>
</evidence>
<dbReference type="EMBL" id="CP023692">
    <property type="protein sequence ID" value="QEV46658.1"/>
    <property type="molecule type" value="Genomic_DNA"/>
</dbReference>
<dbReference type="PANTHER" id="PTHR40057">
    <property type="entry name" value="SLR1162 PROTEIN"/>
    <property type="match status" value="1"/>
</dbReference>
<accession>A0A5J6JGQ6</accession>
<dbReference type="PANTHER" id="PTHR40057:SF1">
    <property type="entry name" value="SLR1162 PROTEIN"/>
    <property type="match status" value="1"/>
</dbReference>
<dbReference type="KEGG" id="svn:CP980_17480"/>
<dbReference type="GO" id="GO:0004497">
    <property type="term" value="F:monooxygenase activity"/>
    <property type="evidence" value="ECO:0007669"/>
    <property type="project" value="UniProtKB-KW"/>
</dbReference>
<dbReference type="SUPFAM" id="SSF54909">
    <property type="entry name" value="Dimeric alpha+beta barrel"/>
    <property type="match status" value="1"/>
</dbReference>
<organism evidence="3 4">
    <name type="scientific">Streptomyces vinaceus</name>
    <dbReference type="NCBI Taxonomy" id="1960"/>
    <lineage>
        <taxon>Bacteria</taxon>
        <taxon>Bacillati</taxon>
        <taxon>Actinomycetota</taxon>
        <taxon>Actinomycetes</taxon>
        <taxon>Kitasatosporales</taxon>
        <taxon>Streptomycetaceae</taxon>
        <taxon>Streptomyces</taxon>
    </lineage>
</organism>
<name>A0A5J6JGQ6_STRVI</name>
<dbReference type="AlphaFoldDB" id="A0A5J6JGQ6"/>
<protein>
    <submittedName>
        <fullName evidence="3">Antibiotic biosynthesis monooxygenase</fullName>
    </submittedName>
</protein>
<dbReference type="PROSITE" id="PS51725">
    <property type="entry name" value="ABM"/>
    <property type="match status" value="1"/>
</dbReference>
<keyword evidence="1" id="KW-0472">Membrane</keyword>
<keyword evidence="1" id="KW-0812">Transmembrane</keyword>
<dbReference type="InterPro" id="IPR038762">
    <property type="entry name" value="ABM_predict"/>
</dbReference>
<feature type="domain" description="ABM" evidence="2">
    <location>
        <begin position="18"/>
        <end position="107"/>
    </location>
</feature>
<proteinExistence type="predicted"/>
<evidence type="ECO:0000256" key="1">
    <source>
        <dbReference type="SAM" id="Phobius"/>
    </source>
</evidence>
<dbReference type="Proteomes" id="UP000325563">
    <property type="component" value="Chromosome"/>
</dbReference>
<keyword evidence="4" id="KW-1185">Reference proteome</keyword>
<keyword evidence="1" id="KW-1133">Transmembrane helix</keyword>
<dbReference type="Gene3D" id="3.30.70.100">
    <property type="match status" value="1"/>
</dbReference>
<feature type="transmembrane region" description="Helical" evidence="1">
    <location>
        <begin position="157"/>
        <end position="177"/>
    </location>
</feature>
<feature type="transmembrane region" description="Helical" evidence="1">
    <location>
        <begin position="130"/>
        <end position="151"/>
    </location>
</feature>
<dbReference type="GeneID" id="95612334"/>
<dbReference type="RefSeq" id="WP_150528563.1">
    <property type="nucleotide sequence ID" value="NZ_BNBW01000021.1"/>
</dbReference>
<keyword evidence="3" id="KW-0560">Oxidoreductase</keyword>
<reference evidence="3 4" key="1">
    <citation type="submission" date="2017-09" db="EMBL/GenBank/DDBJ databases">
        <authorList>
            <person name="Lee N."/>
            <person name="Cho B.-K."/>
        </authorList>
    </citation>
    <scope>NUCLEOTIDE SEQUENCE [LARGE SCALE GENOMIC DNA]</scope>
    <source>
        <strain evidence="3 4">ATCC 27476</strain>
    </source>
</reference>